<comment type="catalytic activity">
    <reaction evidence="1 7">
        <text>2-C-methyl-D-erythritol 4-phosphate + CTP + H(+) = 4-CDP-2-C-methyl-D-erythritol + diphosphate</text>
        <dbReference type="Rhea" id="RHEA:13429"/>
        <dbReference type="ChEBI" id="CHEBI:15378"/>
        <dbReference type="ChEBI" id="CHEBI:33019"/>
        <dbReference type="ChEBI" id="CHEBI:37563"/>
        <dbReference type="ChEBI" id="CHEBI:57823"/>
        <dbReference type="ChEBI" id="CHEBI:58262"/>
        <dbReference type="EC" id="2.7.7.60"/>
    </reaction>
</comment>
<evidence type="ECO:0000256" key="4">
    <source>
        <dbReference type="ARBA" id="ARBA00022679"/>
    </source>
</evidence>
<comment type="similarity">
    <text evidence="3 7">Belongs to the IspD/TarI cytidylyltransferase family. IspD subfamily.</text>
</comment>
<evidence type="ECO:0000256" key="6">
    <source>
        <dbReference type="ARBA" id="ARBA00023229"/>
    </source>
</evidence>
<dbReference type="EMBL" id="BSOZ01000079">
    <property type="protein sequence ID" value="GLS05971.1"/>
    <property type="molecule type" value="Genomic_DNA"/>
</dbReference>
<dbReference type="InterPro" id="IPR034683">
    <property type="entry name" value="IspD/TarI"/>
</dbReference>
<feature type="site" description="Transition state stabilizer" evidence="7">
    <location>
        <position position="22"/>
    </location>
</feature>
<dbReference type="InterPro" id="IPR029044">
    <property type="entry name" value="Nucleotide-diphossugar_trans"/>
</dbReference>
<accession>A0ABQ6BXD0</accession>
<comment type="function">
    <text evidence="7">Catalyzes the formation of 4-diphosphocytidyl-2-C-methyl-D-erythritol from CTP and 2-C-methyl-D-erythritol 4-phosphate (MEP).</text>
</comment>
<evidence type="ECO:0000313" key="8">
    <source>
        <dbReference type="EMBL" id="GLS05971.1"/>
    </source>
</evidence>
<evidence type="ECO:0000256" key="3">
    <source>
        <dbReference type="ARBA" id="ARBA00009789"/>
    </source>
</evidence>
<proteinExistence type="inferred from homology"/>
<dbReference type="PANTHER" id="PTHR32125:SF4">
    <property type="entry name" value="2-C-METHYL-D-ERYTHRITOL 4-PHOSPHATE CYTIDYLYLTRANSFERASE, CHLOROPLASTIC"/>
    <property type="match status" value="1"/>
</dbReference>
<keyword evidence="5 7" id="KW-0548">Nucleotidyltransferase</keyword>
<keyword evidence="6 7" id="KW-0414">Isoprene biosynthesis</keyword>
<organism evidence="8 9">
    <name type="scientific">Chitiniphilus shinanonensis</name>
    <dbReference type="NCBI Taxonomy" id="553088"/>
    <lineage>
        <taxon>Bacteria</taxon>
        <taxon>Pseudomonadati</taxon>
        <taxon>Pseudomonadota</taxon>
        <taxon>Betaproteobacteria</taxon>
        <taxon>Neisseriales</taxon>
        <taxon>Chitinibacteraceae</taxon>
        <taxon>Chitiniphilus</taxon>
    </lineage>
</organism>
<comment type="caution">
    <text evidence="8">The sequence shown here is derived from an EMBL/GenBank/DDBJ whole genome shotgun (WGS) entry which is preliminary data.</text>
</comment>
<dbReference type="HAMAP" id="MF_00108">
    <property type="entry name" value="IspD"/>
    <property type="match status" value="1"/>
</dbReference>
<dbReference type="EC" id="2.7.7.60" evidence="7"/>
<dbReference type="SUPFAM" id="SSF53448">
    <property type="entry name" value="Nucleotide-diphospho-sugar transferases"/>
    <property type="match status" value="1"/>
</dbReference>
<sequence length="269" mass="28753">MTAIALVPAAGSGSRMGSAQPKQYLPLAGQPLIWHTLSALHAVPELERVVVVISPDDQVWDSHDWSAFDRLQVLRVGGDTRAQSVLNGLEALRAEYPAASAPAPAPARKLERVSISISLDVFPREATPQPELSQDGPWVLVHDAARPCIDPALVSGMIARLQHDPVGGILAVPVADTLKLARPGERIAHTQPRTGLWQAQTPQMFRLHALADALAGGTGADITDEASALERLGHSPVLVMGSPWNLKVTYPQDLRLATLVLAAHAEQQD</sequence>
<dbReference type="InterPro" id="IPR018294">
    <property type="entry name" value="ISPD_synthase_CS"/>
</dbReference>
<dbReference type="Proteomes" id="UP001156836">
    <property type="component" value="Unassembled WGS sequence"/>
</dbReference>
<evidence type="ECO:0000256" key="1">
    <source>
        <dbReference type="ARBA" id="ARBA00001282"/>
    </source>
</evidence>
<feature type="site" description="Positions MEP for the nucleophilic attack" evidence="7">
    <location>
        <position position="193"/>
    </location>
</feature>
<comment type="pathway">
    <text evidence="2 7">Isoprenoid biosynthesis; isopentenyl diphosphate biosynthesis via DXP pathway; isopentenyl diphosphate from 1-deoxy-D-xylulose 5-phosphate: step 2/6.</text>
</comment>
<evidence type="ECO:0000256" key="5">
    <source>
        <dbReference type="ARBA" id="ARBA00022695"/>
    </source>
</evidence>
<dbReference type="InterPro" id="IPR050088">
    <property type="entry name" value="IspD/TarI_cytidylyltransf_bact"/>
</dbReference>
<gene>
    <name evidence="7 8" type="primary">ispD</name>
    <name evidence="8" type="ORF">GCM10007860_31350</name>
</gene>
<dbReference type="InterPro" id="IPR001228">
    <property type="entry name" value="IspD"/>
</dbReference>
<name>A0ABQ6BXD0_9NEIS</name>
<dbReference type="PANTHER" id="PTHR32125">
    <property type="entry name" value="2-C-METHYL-D-ERYTHRITOL 4-PHOSPHATE CYTIDYLYLTRANSFERASE, CHLOROPLASTIC"/>
    <property type="match status" value="1"/>
</dbReference>
<evidence type="ECO:0000256" key="7">
    <source>
        <dbReference type="HAMAP-Rule" id="MF_00108"/>
    </source>
</evidence>
<keyword evidence="9" id="KW-1185">Reference proteome</keyword>
<evidence type="ECO:0000256" key="2">
    <source>
        <dbReference type="ARBA" id="ARBA00004787"/>
    </source>
</evidence>
<feature type="site" description="Positions MEP for the nucleophilic attack" evidence="7">
    <location>
        <position position="247"/>
    </location>
</feature>
<dbReference type="CDD" id="cd02516">
    <property type="entry name" value="CDP-ME_synthetase"/>
    <property type="match status" value="1"/>
</dbReference>
<protein>
    <recommendedName>
        <fullName evidence="7">2-C-methyl-D-erythritol 4-phosphate cytidylyltransferase</fullName>
        <ecNumber evidence="7">2.7.7.60</ecNumber>
    </recommendedName>
    <alternativeName>
        <fullName evidence="7">4-diphosphocytidyl-2C-methyl-D-erythritol synthase</fullName>
    </alternativeName>
    <alternativeName>
        <fullName evidence="7">MEP cytidylyltransferase</fullName>
        <shortName evidence="7">MCT</shortName>
    </alternativeName>
</protein>
<dbReference type="Gene3D" id="3.90.550.10">
    <property type="entry name" value="Spore Coat Polysaccharide Biosynthesis Protein SpsA, Chain A"/>
    <property type="match status" value="1"/>
</dbReference>
<feature type="site" description="Transition state stabilizer" evidence="7">
    <location>
        <position position="15"/>
    </location>
</feature>
<dbReference type="PROSITE" id="PS01295">
    <property type="entry name" value="ISPD"/>
    <property type="match status" value="1"/>
</dbReference>
<keyword evidence="4 7" id="KW-0808">Transferase</keyword>
<evidence type="ECO:0000313" key="9">
    <source>
        <dbReference type="Proteomes" id="UP001156836"/>
    </source>
</evidence>
<dbReference type="Pfam" id="PF01128">
    <property type="entry name" value="IspD"/>
    <property type="match status" value="2"/>
</dbReference>
<reference evidence="9" key="1">
    <citation type="journal article" date="2019" name="Int. J. Syst. Evol. Microbiol.">
        <title>The Global Catalogue of Microorganisms (GCM) 10K type strain sequencing project: providing services to taxonomists for standard genome sequencing and annotation.</title>
        <authorList>
            <consortium name="The Broad Institute Genomics Platform"/>
            <consortium name="The Broad Institute Genome Sequencing Center for Infectious Disease"/>
            <person name="Wu L."/>
            <person name="Ma J."/>
        </authorList>
    </citation>
    <scope>NUCLEOTIDE SEQUENCE [LARGE SCALE GENOMIC DNA]</scope>
    <source>
        <strain evidence="9">NBRC 104970</strain>
    </source>
</reference>
<dbReference type="RefSeq" id="WP_018749225.1">
    <property type="nucleotide sequence ID" value="NZ_BSOZ01000079.1"/>
</dbReference>
<dbReference type="GO" id="GO:0016779">
    <property type="term" value="F:nucleotidyltransferase activity"/>
    <property type="evidence" value="ECO:0007669"/>
    <property type="project" value="UniProtKB-KW"/>
</dbReference>